<dbReference type="FunFam" id="2.70.150.10:FF:000028">
    <property type="entry name" value="Calcium-transporting ATPase"/>
    <property type="match status" value="1"/>
</dbReference>
<protein>
    <recommendedName>
        <fullName evidence="15">Calcium-transporting ATPase</fullName>
        <ecNumber evidence="15">7.2.2.10</ecNumber>
    </recommendedName>
</protein>
<dbReference type="GO" id="GO:0016887">
    <property type="term" value="F:ATP hydrolysis activity"/>
    <property type="evidence" value="ECO:0007669"/>
    <property type="project" value="InterPro"/>
</dbReference>
<dbReference type="Gene3D" id="3.40.50.1000">
    <property type="entry name" value="HAD superfamily/HAD-like"/>
    <property type="match status" value="1"/>
</dbReference>
<dbReference type="FunFam" id="3.40.50.1000:FF:000018">
    <property type="entry name" value="Calcium-transporting ATPase"/>
    <property type="match status" value="1"/>
</dbReference>
<keyword evidence="2 15" id="KW-0813">Transport</keyword>
<keyword evidence="11" id="KW-1278">Translocase</keyword>
<dbReference type="GO" id="GO:0046872">
    <property type="term" value="F:metal ion binding"/>
    <property type="evidence" value="ECO:0007669"/>
    <property type="project" value="UniProtKB-KW"/>
</dbReference>
<dbReference type="PANTHER" id="PTHR24093">
    <property type="entry name" value="CATION TRANSPORTING ATPASE"/>
    <property type="match status" value="1"/>
</dbReference>
<dbReference type="Proteomes" id="UP000001396">
    <property type="component" value="Unassembled WGS sequence"/>
</dbReference>
<evidence type="ECO:0000256" key="9">
    <source>
        <dbReference type="ARBA" id="ARBA00022840"/>
    </source>
</evidence>
<dbReference type="GO" id="GO:0005774">
    <property type="term" value="C:vacuolar membrane"/>
    <property type="evidence" value="ECO:0007669"/>
    <property type="project" value="UniProtKB-SubCell"/>
</dbReference>
<keyword evidence="5 15" id="KW-0812">Transmembrane</keyword>
<dbReference type="AlphaFoldDB" id="D3BH58"/>
<dbReference type="NCBIfam" id="TIGR01517">
    <property type="entry name" value="ATPase-IIB_Ca"/>
    <property type="match status" value="1"/>
</dbReference>
<keyword evidence="14 15" id="KW-0472">Membrane</keyword>
<keyword evidence="8 15" id="KW-0106">Calcium</keyword>
<evidence type="ECO:0000256" key="14">
    <source>
        <dbReference type="ARBA" id="ARBA00023136"/>
    </source>
</evidence>
<reference evidence="17 18" key="1">
    <citation type="journal article" date="2011" name="Genome Res.">
        <title>Phylogeny-wide analysis of social amoeba genomes highlights ancient origins for complex intercellular communication.</title>
        <authorList>
            <person name="Heidel A.J."/>
            <person name="Lawal H.M."/>
            <person name="Felder M."/>
            <person name="Schilde C."/>
            <person name="Helps N.R."/>
            <person name="Tunggal B."/>
            <person name="Rivero F."/>
            <person name="John U."/>
            <person name="Schleicher M."/>
            <person name="Eichinger L."/>
            <person name="Platzer M."/>
            <person name="Noegel A.A."/>
            <person name="Schaap P."/>
            <person name="Gloeckner G."/>
        </authorList>
    </citation>
    <scope>NUCLEOTIDE SEQUENCE [LARGE SCALE GENOMIC DNA]</scope>
    <source>
        <strain evidence="18">ATCC 26659 / Pp 5 / PN500</strain>
    </source>
</reference>
<dbReference type="InterPro" id="IPR004014">
    <property type="entry name" value="ATPase_P-typ_cation-transptr_N"/>
</dbReference>
<dbReference type="Pfam" id="PF00690">
    <property type="entry name" value="Cation_ATPase_N"/>
    <property type="match status" value="1"/>
</dbReference>
<dbReference type="Gene3D" id="3.40.1110.10">
    <property type="entry name" value="Calcium-transporting ATPase, cytoplasmic domain N"/>
    <property type="match status" value="1"/>
</dbReference>
<dbReference type="Gene3D" id="1.20.1110.10">
    <property type="entry name" value="Calcium-transporting ATPase, transmembrane domain"/>
    <property type="match status" value="3"/>
</dbReference>
<dbReference type="InterPro" id="IPR008250">
    <property type="entry name" value="ATPase_P-typ_transduc_dom_A_sf"/>
</dbReference>
<name>D3BH58_HETP5</name>
<dbReference type="RefSeq" id="XP_020431563.1">
    <property type="nucleotide sequence ID" value="XM_020578694.1"/>
</dbReference>
<evidence type="ECO:0000256" key="4">
    <source>
        <dbReference type="ARBA" id="ARBA00022568"/>
    </source>
</evidence>
<dbReference type="Pfam" id="PF13246">
    <property type="entry name" value="Cation_ATPase"/>
    <property type="match status" value="1"/>
</dbReference>
<dbReference type="SMART" id="SM00831">
    <property type="entry name" value="Cation_ATPase_N"/>
    <property type="match status" value="1"/>
</dbReference>
<dbReference type="EMBL" id="ADBJ01000035">
    <property type="protein sequence ID" value="EFA79442.1"/>
    <property type="molecule type" value="Genomic_DNA"/>
</dbReference>
<dbReference type="InterPro" id="IPR044492">
    <property type="entry name" value="P_typ_ATPase_HD_dom"/>
</dbReference>
<keyword evidence="7 15" id="KW-0547">Nucleotide-binding</keyword>
<evidence type="ECO:0000256" key="2">
    <source>
        <dbReference type="ARBA" id="ARBA00022448"/>
    </source>
</evidence>
<dbReference type="SUPFAM" id="SSF81665">
    <property type="entry name" value="Calcium ATPase, transmembrane domain M"/>
    <property type="match status" value="1"/>
</dbReference>
<dbReference type="InterPro" id="IPR006408">
    <property type="entry name" value="P-type_ATPase_IIB"/>
</dbReference>
<feature type="transmembrane region" description="Helical" evidence="15">
    <location>
        <begin position="750"/>
        <end position="767"/>
    </location>
</feature>
<dbReference type="SFLD" id="SFLDS00003">
    <property type="entry name" value="Haloacid_Dehalogenase"/>
    <property type="match status" value="1"/>
</dbReference>
<organism evidence="17 18">
    <name type="scientific">Heterostelium pallidum (strain ATCC 26659 / Pp 5 / PN500)</name>
    <name type="common">Cellular slime mold</name>
    <name type="synonym">Polysphondylium pallidum</name>
    <dbReference type="NCBI Taxonomy" id="670386"/>
    <lineage>
        <taxon>Eukaryota</taxon>
        <taxon>Amoebozoa</taxon>
        <taxon>Evosea</taxon>
        <taxon>Eumycetozoa</taxon>
        <taxon>Dictyostelia</taxon>
        <taxon>Acytosteliales</taxon>
        <taxon>Acytosteliaceae</taxon>
        <taxon>Heterostelium</taxon>
    </lineage>
</organism>
<dbReference type="PRINTS" id="PR00119">
    <property type="entry name" value="CATATPASE"/>
</dbReference>
<dbReference type="SUPFAM" id="SSF81653">
    <property type="entry name" value="Calcium ATPase, transduction domain A"/>
    <property type="match status" value="1"/>
</dbReference>
<dbReference type="InterPro" id="IPR059000">
    <property type="entry name" value="ATPase_P-type_domA"/>
</dbReference>
<evidence type="ECO:0000313" key="17">
    <source>
        <dbReference type="EMBL" id="EFA79442.1"/>
    </source>
</evidence>
<dbReference type="SUPFAM" id="SSF56784">
    <property type="entry name" value="HAD-like"/>
    <property type="match status" value="1"/>
</dbReference>
<evidence type="ECO:0000256" key="15">
    <source>
        <dbReference type="RuleBase" id="RU361146"/>
    </source>
</evidence>
<dbReference type="InterPro" id="IPR001757">
    <property type="entry name" value="P_typ_ATPase"/>
</dbReference>
<dbReference type="FunFam" id="3.40.1110.10:FF:000045">
    <property type="entry name" value="Calcium-transporting ATPase"/>
    <property type="match status" value="1"/>
</dbReference>
<dbReference type="EC" id="7.2.2.10" evidence="15"/>
<evidence type="ECO:0000313" key="18">
    <source>
        <dbReference type="Proteomes" id="UP000001396"/>
    </source>
</evidence>
<dbReference type="Pfam" id="PF00689">
    <property type="entry name" value="Cation_ATPase_C"/>
    <property type="match status" value="1"/>
</dbReference>
<comment type="similarity">
    <text evidence="15">Belongs to the cation transport ATPase (P-type) (TC 3.A.3) family.</text>
</comment>
<keyword evidence="10" id="KW-0460">Magnesium</keyword>
<dbReference type="OMA" id="MWKLMLG"/>
<dbReference type="SFLD" id="SFLDF00027">
    <property type="entry name" value="p-type_atpase"/>
    <property type="match status" value="1"/>
</dbReference>
<dbReference type="InterPro" id="IPR023298">
    <property type="entry name" value="ATPase_P-typ_TM_dom_sf"/>
</dbReference>
<accession>D3BH58</accession>
<feature type="transmembrane region" description="Helical" evidence="15">
    <location>
        <begin position="799"/>
        <end position="820"/>
    </location>
</feature>
<dbReference type="InterPro" id="IPR036412">
    <property type="entry name" value="HAD-like_sf"/>
</dbReference>
<comment type="caution">
    <text evidence="15">Lacks conserved residue(s) required for the propagation of feature annotation.</text>
</comment>
<feature type="transmembrane region" description="Helical" evidence="15">
    <location>
        <begin position="98"/>
        <end position="119"/>
    </location>
</feature>
<proteinExistence type="inferred from homology"/>
<dbReference type="GO" id="GO:0005524">
    <property type="term" value="F:ATP binding"/>
    <property type="evidence" value="ECO:0007669"/>
    <property type="project" value="UniProtKB-KW"/>
</dbReference>
<keyword evidence="3" id="KW-0926">Vacuole</keyword>
<dbReference type="CDD" id="cd02081">
    <property type="entry name" value="P-type_ATPase_Ca_PMCA-like"/>
    <property type="match status" value="1"/>
</dbReference>
<dbReference type="GO" id="GO:0005388">
    <property type="term" value="F:P-type calcium transporter activity"/>
    <property type="evidence" value="ECO:0007669"/>
    <property type="project" value="UniProtKB-EC"/>
</dbReference>
<feature type="domain" description="Cation-transporting P-type ATPase N-terminal" evidence="16">
    <location>
        <begin position="42"/>
        <end position="114"/>
    </location>
</feature>
<evidence type="ECO:0000256" key="10">
    <source>
        <dbReference type="ARBA" id="ARBA00022842"/>
    </source>
</evidence>
<dbReference type="InterPro" id="IPR023214">
    <property type="entry name" value="HAD_sf"/>
</dbReference>
<evidence type="ECO:0000256" key="8">
    <source>
        <dbReference type="ARBA" id="ARBA00022837"/>
    </source>
</evidence>
<dbReference type="FunFam" id="1.20.1110.10:FF:000036">
    <property type="entry name" value="Calcium-transporting ATPase"/>
    <property type="match status" value="1"/>
</dbReference>
<evidence type="ECO:0000256" key="11">
    <source>
        <dbReference type="ARBA" id="ARBA00022967"/>
    </source>
</evidence>
<sequence length="954" mass="104560">MSIVISSYEELDLQETFGIDCHSLQDLVSIPKNPQRLEELGGNHGLAEKLRTSLEEGLSKHANTANSHRIERFSNNVLPDPPIDPLWKMIVEALKDETLIILIIAAVVSIILGSIDYTSEDPSTGWIEGVAILVAVVVVTLVTSINNYKNQQRFLELNKKSADRTVKVVRGGEQCIISVFDVLVGDILMIDTGDIVCADGVFVEGHSIICDESSMTGESDPIKKGHTKDKLDPFFISGTTVQEGFGKMMVTSVGVNSINGKIMMSLRTEVEDTPLQEKLGQLADRIGKFGLIAAGLMLLITIPKYFIELKVNDIKITTDCISDVTKIVVDAITIVVVAVPEGLPLAVTVALAFGMLKMFKENNLVRHMASCETMGSATTICSDKTGTLTTNQMTVVSGHIASYIEHVDYNVKYNIPQHIHSIITDGICINSNAYEGISPKGRTEFIGSKTECALLKFAQVFGADYQAARATANIKKLYPFTSAKKKMGVLIQQENGHYRLYTKGASEIILSQCTTYFDKEGQIKPMTEEVKQMFEQTIFKFASDTLRTIGLAYADYDPEQYNLDGDEPTTGLCFIGLVGIRDPIRAEVPKAVAQFQQAGVVVRMVTGDNIVTAENIAKRCGILTKGGICMEGTEFRRMPDKEVEAILPRLQVLARSSPLDKRRLVQLLKDSGEVVAVTGDGTNDGPALKLAHVGFSMGVTGTEVAIAASDVVLLDDNFASILTINIVAVIVAFVGNIYGSGKSPLTGIQLLWINLIMDTLAALALATDPPSDSLLNRPPHGKDAPLISRTMWRDILGQAAFQLAIQFLLLYLGCDFYNMILDGGIKKDSVRHYTIIFNTFVFLQVFNEINARVLGNDLNPFKRIFTNPIYVIIWFATIGIQILFVTFGGTATSTTPLTLGEWGLCVATGFISLPLGFLLRLIPIKNARVERKRVEDIEEAQENTPIFKKTERYV</sequence>
<gene>
    <name evidence="17" type="ORF">PPL_07860</name>
</gene>
<dbReference type="SUPFAM" id="SSF81660">
    <property type="entry name" value="Metal cation-transporting ATPase, ATP-binding domain N"/>
    <property type="match status" value="1"/>
</dbReference>
<dbReference type="GO" id="GO:0005886">
    <property type="term" value="C:plasma membrane"/>
    <property type="evidence" value="ECO:0007669"/>
    <property type="project" value="TreeGrafter"/>
</dbReference>
<dbReference type="PRINTS" id="PR00121">
    <property type="entry name" value="NAKATPASE"/>
</dbReference>
<dbReference type="PROSITE" id="PS00154">
    <property type="entry name" value="ATPASE_E1_E2"/>
    <property type="match status" value="1"/>
</dbReference>
<dbReference type="PANTHER" id="PTHR24093:SF369">
    <property type="entry name" value="CALCIUM-TRANSPORTING ATPASE"/>
    <property type="match status" value="1"/>
</dbReference>
<feature type="transmembrane region" description="Helical" evidence="15">
    <location>
        <begin position="718"/>
        <end position="738"/>
    </location>
</feature>
<dbReference type="InParanoid" id="D3BH58"/>
<evidence type="ECO:0000256" key="3">
    <source>
        <dbReference type="ARBA" id="ARBA00022554"/>
    </source>
</evidence>
<dbReference type="InterPro" id="IPR023299">
    <property type="entry name" value="ATPase_P-typ_cyto_dom_N"/>
</dbReference>
<evidence type="ECO:0000256" key="5">
    <source>
        <dbReference type="ARBA" id="ARBA00022692"/>
    </source>
</evidence>
<evidence type="ECO:0000256" key="6">
    <source>
        <dbReference type="ARBA" id="ARBA00022723"/>
    </source>
</evidence>
<comment type="subcellular location">
    <subcellularLocation>
        <location evidence="15">Membrane</location>
        <topology evidence="15">Multi-pass membrane protein</topology>
    </subcellularLocation>
    <subcellularLocation>
        <location evidence="1">Vacuole membrane</location>
        <topology evidence="1">Multi-pass membrane protein</topology>
    </subcellularLocation>
</comment>
<dbReference type="NCBIfam" id="TIGR01494">
    <property type="entry name" value="ATPase_P-type"/>
    <property type="match status" value="2"/>
</dbReference>
<comment type="catalytic activity">
    <reaction evidence="15">
        <text>Ca(2+)(in) + ATP + H2O = Ca(2+)(out) + ADP + phosphate + H(+)</text>
        <dbReference type="Rhea" id="RHEA:18105"/>
        <dbReference type="ChEBI" id="CHEBI:15377"/>
        <dbReference type="ChEBI" id="CHEBI:15378"/>
        <dbReference type="ChEBI" id="CHEBI:29108"/>
        <dbReference type="ChEBI" id="CHEBI:30616"/>
        <dbReference type="ChEBI" id="CHEBI:43474"/>
        <dbReference type="ChEBI" id="CHEBI:456216"/>
        <dbReference type="EC" id="7.2.2.10"/>
    </reaction>
</comment>
<evidence type="ECO:0000256" key="7">
    <source>
        <dbReference type="ARBA" id="ARBA00022741"/>
    </source>
</evidence>
<evidence type="ECO:0000256" key="13">
    <source>
        <dbReference type="ARBA" id="ARBA00023065"/>
    </source>
</evidence>
<feature type="transmembrane region" description="Helical" evidence="15">
    <location>
        <begin position="869"/>
        <end position="887"/>
    </location>
</feature>
<feature type="transmembrane region" description="Helical" evidence="15">
    <location>
        <begin position="327"/>
        <end position="356"/>
    </location>
</feature>
<dbReference type="GeneID" id="31363341"/>
<keyword evidence="6" id="KW-0479">Metal-binding</keyword>
<keyword evidence="13 15" id="KW-0406">Ion transport</keyword>
<feature type="transmembrane region" description="Helical" evidence="15">
    <location>
        <begin position="125"/>
        <end position="145"/>
    </location>
</feature>
<dbReference type="InterPro" id="IPR006068">
    <property type="entry name" value="ATPase_P-typ_cation-transptr_C"/>
</dbReference>
<evidence type="ECO:0000259" key="16">
    <source>
        <dbReference type="SMART" id="SM00831"/>
    </source>
</evidence>
<keyword evidence="18" id="KW-1185">Reference proteome</keyword>
<keyword evidence="12 15" id="KW-1133">Transmembrane helix</keyword>
<dbReference type="SFLD" id="SFLDG00002">
    <property type="entry name" value="C1.7:_P-type_atpase_like"/>
    <property type="match status" value="1"/>
</dbReference>
<keyword evidence="4 15" id="KW-0109">Calcium transport</keyword>
<comment type="function">
    <text evidence="15">Catalyzes the hydrolysis of ATP coupled with the transport of calcium.</text>
</comment>
<dbReference type="STRING" id="670386.D3BH58"/>
<evidence type="ECO:0000256" key="12">
    <source>
        <dbReference type="ARBA" id="ARBA00022989"/>
    </source>
</evidence>
<keyword evidence="9 15" id="KW-0067">ATP-binding</keyword>
<dbReference type="Pfam" id="PF00122">
    <property type="entry name" value="E1-E2_ATPase"/>
    <property type="match status" value="1"/>
</dbReference>
<feature type="transmembrane region" description="Helical" evidence="15">
    <location>
        <begin position="899"/>
        <end position="922"/>
    </location>
</feature>
<evidence type="ECO:0000256" key="1">
    <source>
        <dbReference type="ARBA" id="ARBA00004128"/>
    </source>
</evidence>
<dbReference type="InterPro" id="IPR018303">
    <property type="entry name" value="ATPase_P-typ_P_site"/>
</dbReference>
<comment type="caution">
    <text evidence="17">The sequence shown here is derived from an EMBL/GenBank/DDBJ whole genome shotgun (WGS) entry which is preliminary data.</text>
</comment>